<dbReference type="EMBL" id="JH767133">
    <property type="protein sequence ID" value="EQC42106.1"/>
    <property type="molecule type" value="Genomic_DNA"/>
</dbReference>
<dbReference type="InterPro" id="IPR016288">
    <property type="entry name" value="Beta_cellobiohydrolase"/>
</dbReference>
<dbReference type="GO" id="GO:0030245">
    <property type="term" value="P:cellulose catabolic process"/>
    <property type="evidence" value="ECO:0007669"/>
    <property type="project" value="InterPro"/>
</dbReference>
<dbReference type="InParanoid" id="T0R579"/>
<organism evidence="2 3">
    <name type="scientific">Saprolegnia diclina (strain VS20)</name>
    <dbReference type="NCBI Taxonomy" id="1156394"/>
    <lineage>
        <taxon>Eukaryota</taxon>
        <taxon>Sar</taxon>
        <taxon>Stramenopiles</taxon>
        <taxon>Oomycota</taxon>
        <taxon>Saprolegniomycetes</taxon>
        <taxon>Saprolegniales</taxon>
        <taxon>Saprolegniaceae</taxon>
        <taxon>Saprolegnia</taxon>
    </lineage>
</organism>
<proteinExistence type="predicted"/>
<dbReference type="AlphaFoldDB" id="T0R579"/>
<dbReference type="Proteomes" id="UP000030762">
    <property type="component" value="Unassembled WGS sequence"/>
</dbReference>
<feature type="non-terminal residue" evidence="2">
    <location>
        <position position="1"/>
    </location>
</feature>
<feature type="region of interest" description="Disordered" evidence="1">
    <location>
        <begin position="77"/>
        <end position="107"/>
    </location>
</feature>
<dbReference type="OrthoDB" id="64893at2759"/>
<dbReference type="InterPro" id="IPR036434">
    <property type="entry name" value="Beta_cellobiohydrolase_sf"/>
</dbReference>
<dbReference type="RefSeq" id="XP_008604675.1">
    <property type="nucleotide sequence ID" value="XM_008606453.1"/>
</dbReference>
<evidence type="ECO:0000313" key="3">
    <source>
        <dbReference type="Proteomes" id="UP000030762"/>
    </source>
</evidence>
<feature type="compositionally biased region" description="Low complexity" evidence="1">
    <location>
        <begin position="85"/>
        <end position="97"/>
    </location>
</feature>
<dbReference type="Gene3D" id="3.20.20.40">
    <property type="entry name" value="1, 4-beta cellobiohydrolase"/>
    <property type="match status" value="2"/>
</dbReference>
<dbReference type="VEuPathDB" id="FungiDB:SDRG_00947"/>
<keyword evidence="3" id="KW-1185">Reference proteome</keyword>
<dbReference type="PANTHER" id="PTHR34876">
    <property type="match status" value="1"/>
</dbReference>
<feature type="non-terminal residue" evidence="2">
    <location>
        <position position="169"/>
    </location>
</feature>
<reference evidence="2 3" key="1">
    <citation type="submission" date="2012-04" db="EMBL/GenBank/DDBJ databases">
        <title>The Genome Sequence of Saprolegnia declina VS20.</title>
        <authorList>
            <consortium name="The Broad Institute Genome Sequencing Platform"/>
            <person name="Russ C."/>
            <person name="Nusbaum C."/>
            <person name="Tyler B."/>
            <person name="van West P."/>
            <person name="Dieguez-Uribeondo J."/>
            <person name="de Bruijn I."/>
            <person name="Tripathy S."/>
            <person name="Jiang R."/>
            <person name="Young S.K."/>
            <person name="Zeng Q."/>
            <person name="Gargeya S."/>
            <person name="Fitzgerald M."/>
            <person name="Haas B."/>
            <person name="Abouelleil A."/>
            <person name="Alvarado L."/>
            <person name="Arachchi H.M."/>
            <person name="Berlin A."/>
            <person name="Chapman S.B."/>
            <person name="Goldberg J."/>
            <person name="Griggs A."/>
            <person name="Gujja S."/>
            <person name="Hansen M."/>
            <person name="Howarth C."/>
            <person name="Imamovic A."/>
            <person name="Larimer J."/>
            <person name="McCowen C."/>
            <person name="Montmayeur A."/>
            <person name="Murphy C."/>
            <person name="Neiman D."/>
            <person name="Pearson M."/>
            <person name="Priest M."/>
            <person name="Roberts A."/>
            <person name="Saif S."/>
            <person name="Shea T."/>
            <person name="Sisk P."/>
            <person name="Sykes S."/>
            <person name="Wortman J."/>
            <person name="Nusbaum C."/>
            <person name="Birren B."/>
        </authorList>
    </citation>
    <scope>NUCLEOTIDE SEQUENCE [LARGE SCALE GENOMIC DNA]</scope>
    <source>
        <strain evidence="2 3">VS20</strain>
    </source>
</reference>
<sequence>TGNPLVDYYLWIKVPGDKLVDYYLWIKVPGESDGQCYGQSGDAMIGPGAGQFFADGFKSLWDQGYFVAHGFPKIGQTTGSPTMAPTSTPALTTKTPSPSTPQPSVAHNTGSKVVDYLLWLKVPDNTGSKVVDYLLWLKVPGESDGQCYGQSSDSSVGPGAGQFFPDGFQ</sequence>
<name>T0R579_SAPDV</name>
<dbReference type="GO" id="GO:0004553">
    <property type="term" value="F:hydrolase activity, hydrolyzing O-glycosyl compounds"/>
    <property type="evidence" value="ECO:0007669"/>
    <property type="project" value="InterPro"/>
</dbReference>
<feature type="region of interest" description="Disordered" evidence="1">
    <location>
        <begin position="147"/>
        <end position="169"/>
    </location>
</feature>
<dbReference type="PANTHER" id="PTHR34876:SF4">
    <property type="entry name" value="1,4-BETA-D-GLUCAN CELLOBIOHYDROLASE C-RELATED"/>
    <property type="match status" value="1"/>
</dbReference>
<dbReference type="SUPFAM" id="SSF51989">
    <property type="entry name" value="Glycosyl hydrolases family 6, cellulases"/>
    <property type="match status" value="2"/>
</dbReference>
<accession>T0R579</accession>
<evidence type="ECO:0000256" key="1">
    <source>
        <dbReference type="SAM" id="MobiDB-lite"/>
    </source>
</evidence>
<protein>
    <submittedName>
        <fullName evidence="2">Uncharacterized protein</fullName>
    </submittedName>
</protein>
<dbReference type="GeneID" id="19941674"/>
<gene>
    <name evidence="2" type="ORF">SDRG_00947</name>
</gene>
<evidence type="ECO:0000313" key="2">
    <source>
        <dbReference type="EMBL" id="EQC42106.1"/>
    </source>
</evidence>